<evidence type="ECO:0000256" key="1">
    <source>
        <dbReference type="SAM" id="MobiDB-lite"/>
    </source>
</evidence>
<comment type="caution">
    <text evidence="2">The sequence shown here is derived from an EMBL/GenBank/DDBJ whole genome shotgun (WGS) entry which is preliminary data.</text>
</comment>
<gene>
    <name evidence="2" type="ORF">GCM10010246_17610</name>
</gene>
<feature type="region of interest" description="Disordered" evidence="1">
    <location>
        <begin position="44"/>
        <end position="64"/>
    </location>
</feature>
<sequence>MRPTRCSGSYALRHAQPVLTVAGQRRILTGFPRSDADEVFTDTLSGADPGPSTAVGTAGPAPPGRARTLRVGLGPPDPLADRAAVRAGAGALLLRAPGGGCD</sequence>
<reference evidence="2 3" key="1">
    <citation type="journal article" date="2019" name="Int. J. Syst. Evol. Microbiol.">
        <title>The Global Catalogue of Microorganisms (GCM) 10K type strain sequencing project: providing services to taxonomists for standard genome sequencing and annotation.</title>
        <authorList>
            <consortium name="The Broad Institute Genomics Platform"/>
            <consortium name="The Broad Institute Genome Sequencing Center for Infectious Disease"/>
            <person name="Wu L."/>
            <person name="Ma J."/>
        </authorList>
    </citation>
    <scope>NUCLEOTIDE SEQUENCE [LARGE SCALE GENOMIC DNA]</scope>
    <source>
        <strain evidence="2 3">JCM 4316</strain>
    </source>
</reference>
<keyword evidence="3" id="KW-1185">Reference proteome</keyword>
<name>A0ABN3FNJ4_9ACTN</name>
<dbReference type="EMBL" id="BAAASD010000005">
    <property type="protein sequence ID" value="GAA2334236.1"/>
    <property type="molecule type" value="Genomic_DNA"/>
</dbReference>
<accession>A0ABN3FNJ4</accession>
<dbReference type="Proteomes" id="UP001500253">
    <property type="component" value="Unassembled WGS sequence"/>
</dbReference>
<protein>
    <submittedName>
        <fullName evidence="2">Uncharacterized protein</fullName>
    </submittedName>
</protein>
<evidence type="ECO:0000313" key="3">
    <source>
        <dbReference type="Proteomes" id="UP001500253"/>
    </source>
</evidence>
<evidence type="ECO:0000313" key="2">
    <source>
        <dbReference type="EMBL" id="GAA2334236.1"/>
    </source>
</evidence>
<proteinExistence type="predicted"/>
<organism evidence="2 3">
    <name type="scientific">Streptomyces cuspidosporus</name>
    <dbReference type="NCBI Taxonomy" id="66882"/>
    <lineage>
        <taxon>Bacteria</taxon>
        <taxon>Bacillati</taxon>
        <taxon>Actinomycetota</taxon>
        <taxon>Actinomycetes</taxon>
        <taxon>Kitasatosporales</taxon>
        <taxon>Streptomycetaceae</taxon>
        <taxon>Streptomyces</taxon>
    </lineage>
</organism>